<sequence length="314" mass="35149">MSTDTVNSDNIFDIDSSFWTNYEKGRPSIPDSFFNRILQYHQAHAGGWETLHDAGAGPAVHTSRLSQPFARVLISDVLEQNIAAAKSRLQGTEVHHHTAKLEDASWIPPGSIDLLFAASCMHLVSLPQALAAIAAQLRPGGTLAVACMGYPFFEDERVQKAWYEMFQTANDKGWIRAMLQAGGQKGEAGLEHLACIANGYDSIALPTSIFEEGARRYKINTPEDWWYRMHVARKNESVVPRRNRIGETEEIVVQEEEGWGFEVTLEGMRDQAATFPIWGDGDGFEGYWDEISEILEDGTVKGWWPHVLILATKR</sequence>
<dbReference type="EMBL" id="JAXOVC010000003">
    <property type="protein sequence ID" value="KAK4503432.1"/>
    <property type="molecule type" value="Genomic_DNA"/>
</dbReference>
<dbReference type="SUPFAM" id="SSF53335">
    <property type="entry name" value="S-adenosyl-L-methionine-dependent methyltransferases"/>
    <property type="match status" value="1"/>
</dbReference>
<evidence type="ECO:0000313" key="5">
    <source>
        <dbReference type="Proteomes" id="UP001305779"/>
    </source>
</evidence>
<name>A0ABR0EP95_ZASCE</name>
<keyword evidence="1" id="KW-0489">Methyltransferase</keyword>
<evidence type="ECO:0000256" key="2">
    <source>
        <dbReference type="ARBA" id="ARBA00022679"/>
    </source>
</evidence>
<proteinExistence type="predicted"/>
<dbReference type="PANTHER" id="PTHR44942">
    <property type="entry name" value="METHYLTRANSF_11 DOMAIN-CONTAINING PROTEIN"/>
    <property type="match status" value="1"/>
</dbReference>
<accession>A0ABR0EP95</accession>
<feature type="domain" description="Methyltransferase" evidence="3">
    <location>
        <begin position="53"/>
        <end position="141"/>
    </location>
</feature>
<comment type="caution">
    <text evidence="4">The sequence shown here is derived from an EMBL/GenBank/DDBJ whole genome shotgun (WGS) entry which is preliminary data.</text>
</comment>
<dbReference type="Gene3D" id="3.40.50.150">
    <property type="entry name" value="Vaccinia Virus protein VP39"/>
    <property type="match status" value="1"/>
</dbReference>
<dbReference type="PANTHER" id="PTHR44942:SF4">
    <property type="entry name" value="METHYLTRANSFERASE TYPE 11 DOMAIN-CONTAINING PROTEIN"/>
    <property type="match status" value="1"/>
</dbReference>
<organism evidence="4 5">
    <name type="scientific">Zasmidium cellare</name>
    <name type="common">Wine cellar mold</name>
    <name type="synonym">Racodium cellare</name>
    <dbReference type="NCBI Taxonomy" id="395010"/>
    <lineage>
        <taxon>Eukaryota</taxon>
        <taxon>Fungi</taxon>
        <taxon>Dikarya</taxon>
        <taxon>Ascomycota</taxon>
        <taxon>Pezizomycotina</taxon>
        <taxon>Dothideomycetes</taxon>
        <taxon>Dothideomycetidae</taxon>
        <taxon>Mycosphaerellales</taxon>
        <taxon>Mycosphaerellaceae</taxon>
        <taxon>Zasmidium</taxon>
    </lineage>
</organism>
<dbReference type="InterPro" id="IPR041698">
    <property type="entry name" value="Methyltransf_25"/>
</dbReference>
<keyword evidence="5" id="KW-1185">Reference proteome</keyword>
<evidence type="ECO:0000259" key="3">
    <source>
        <dbReference type="Pfam" id="PF13649"/>
    </source>
</evidence>
<dbReference type="CDD" id="cd02440">
    <property type="entry name" value="AdoMet_MTases"/>
    <property type="match status" value="1"/>
</dbReference>
<dbReference type="InterPro" id="IPR051052">
    <property type="entry name" value="Diverse_substrate_MTase"/>
</dbReference>
<keyword evidence="2" id="KW-0808">Transferase</keyword>
<protein>
    <recommendedName>
        <fullName evidence="3">Methyltransferase domain-containing protein</fullName>
    </recommendedName>
</protein>
<reference evidence="4 5" key="1">
    <citation type="journal article" date="2023" name="G3 (Bethesda)">
        <title>A chromosome-level genome assembly of Zasmidium syzygii isolated from banana leaves.</title>
        <authorList>
            <person name="van Westerhoven A.C."/>
            <person name="Mehrabi R."/>
            <person name="Talebi R."/>
            <person name="Steentjes M.B.F."/>
            <person name="Corcolon B."/>
            <person name="Chong P.A."/>
            <person name="Kema G.H.J."/>
            <person name="Seidl M.F."/>
        </authorList>
    </citation>
    <scope>NUCLEOTIDE SEQUENCE [LARGE SCALE GENOMIC DNA]</scope>
    <source>
        <strain evidence="4 5">P124</strain>
    </source>
</reference>
<evidence type="ECO:0000313" key="4">
    <source>
        <dbReference type="EMBL" id="KAK4503432.1"/>
    </source>
</evidence>
<dbReference type="Pfam" id="PF13649">
    <property type="entry name" value="Methyltransf_25"/>
    <property type="match status" value="1"/>
</dbReference>
<evidence type="ECO:0000256" key="1">
    <source>
        <dbReference type="ARBA" id="ARBA00022603"/>
    </source>
</evidence>
<gene>
    <name evidence="4" type="ORF">PRZ48_004347</name>
</gene>
<dbReference type="Proteomes" id="UP001305779">
    <property type="component" value="Unassembled WGS sequence"/>
</dbReference>
<dbReference type="InterPro" id="IPR029063">
    <property type="entry name" value="SAM-dependent_MTases_sf"/>
</dbReference>